<dbReference type="InterPro" id="IPR000832">
    <property type="entry name" value="GPCR_2_secretin-like"/>
</dbReference>
<accession>A0AA85JZE1</accession>
<evidence type="ECO:0000256" key="2">
    <source>
        <dbReference type="ARBA" id="ARBA00022692"/>
    </source>
</evidence>
<dbReference type="InterPro" id="IPR053231">
    <property type="entry name" value="GPCR_LN-TM7"/>
</dbReference>
<dbReference type="InterPro" id="IPR036024">
    <property type="entry name" value="Somatomedin_B-like_dom_sf"/>
</dbReference>
<proteinExistence type="predicted"/>
<evidence type="ECO:0000259" key="7">
    <source>
        <dbReference type="PROSITE" id="PS50261"/>
    </source>
</evidence>
<feature type="transmembrane region" description="Helical" evidence="5">
    <location>
        <begin position="341"/>
        <end position="363"/>
    </location>
</feature>
<dbReference type="SUPFAM" id="SSF90188">
    <property type="entry name" value="Somatomedin B domain"/>
    <property type="match status" value="1"/>
</dbReference>
<keyword evidence="4 5" id="KW-0472">Membrane</keyword>
<dbReference type="AlphaFoldDB" id="A0AA85JZE1"/>
<evidence type="ECO:0000313" key="9">
    <source>
        <dbReference type="WBParaSite" id="TREG1_67750.1"/>
    </source>
</evidence>
<feature type="transmembrane region" description="Helical" evidence="5">
    <location>
        <begin position="453"/>
        <end position="474"/>
    </location>
</feature>
<evidence type="ECO:0000256" key="3">
    <source>
        <dbReference type="ARBA" id="ARBA00022989"/>
    </source>
</evidence>
<evidence type="ECO:0000256" key="5">
    <source>
        <dbReference type="SAM" id="Phobius"/>
    </source>
</evidence>
<feature type="transmembrane region" description="Helical" evidence="5">
    <location>
        <begin position="307"/>
        <end position="329"/>
    </location>
</feature>
<reference evidence="9" key="2">
    <citation type="submission" date="2023-11" db="UniProtKB">
        <authorList>
            <consortium name="WormBaseParasite"/>
        </authorList>
    </citation>
    <scope>IDENTIFICATION</scope>
</reference>
<dbReference type="WBParaSite" id="TREG1_67750.1">
    <property type="protein sequence ID" value="TREG1_67750.1"/>
    <property type="gene ID" value="TREG1_67750"/>
</dbReference>
<feature type="chain" id="PRO_5041712476" description="G-protein coupled receptors family 2 profile 2 domain-containing protein" evidence="6">
    <location>
        <begin position="28"/>
        <end position="542"/>
    </location>
</feature>
<feature type="signal peptide" evidence="6">
    <location>
        <begin position="1"/>
        <end position="27"/>
    </location>
</feature>
<dbReference type="Proteomes" id="UP000050795">
    <property type="component" value="Unassembled WGS sequence"/>
</dbReference>
<evidence type="ECO:0000256" key="1">
    <source>
        <dbReference type="ARBA" id="ARBA00004141"/>
    </source>
</evidence>
<sequence length="542" mass="62378">MKKYYIEVICILLQLFVLSNIIQVTKSSTFNELKLQSTISNNKTCNTSIGSCYCDEMCTIKSDCCDDYQNFIEQKDLRNISSMPRHDCIHTARTFADDRDLEKHGGWFMAVAHCPSGTGIELVKRCTKSKDLFIHFDDYTVKGNLNSSKIARKFISLDLTYLTFRIRKEDIRLMAPVVSKLNGRVYANIYCAYCHNELNSVVTDDELMGSTFEERLYMFGVFVRCRTYQDTDRLCVANSQLPRSLRRPCDNKKYLKPKSTQEVFSLSDFKWHEFLVMPQNYLELKSDDGRPAEDNETLRIIESFLDILQLLVCIFSALSLCVLIIVYSTTRELRRRISNQLVMGLATSMLGLLSVYLTLPLLINQKSRSNQGNCLTMAVLLHYFFIGTFAWMSTLALSLMNTFGGIQTCHICFIYLKQRLTRSGENTNSLSQMKGMMTRTDMRNQSKPIHRRTLFSMLFAIALPLCFVVPALALNEFYRFNPCRIGIDEDHYLYSTILDSGKQIANCTDTLKQIEYFSPGFCSIESHKRPWFTKHGVLLSGF</sequence>
<name>A0AA85JZE1_TRIRE</name>
<evidence type="ECO:0000256" key="6">
    <source>
        <dbReference type="SAM" id="SignalP"/>
    </source>
</evidence>
<keyword evidence="3 5" id="KW-1133">Transmembrane helix</keyword>
<keyword evidence="2 5" id="KW-0812">Transmembrane</keyword>
<dbReference type="Pfam" id="PF00002">
    <property type="entry name" value="7tm_2"/>
    <property type="match status" value="1"/>
</dbReference>
<dbReference type="PROSITE" id="PS50261">
    <property type="entry name" value="G_PROTEIN_RECEP_F2_4"/>
    <property type="match status" value="1"/>
</dbReference>
<dbReference type="GO" id="GO:0016020">
    <property type="term" value="C:membrane"/>
    <property type="evidence" value="ECO:0007669"/>
    <property type="project" value="UniProtKB-SubCell"/>
</dbReference>
<dbReference type="InterPro" id="IPR017981">
    <property type="entry name" value="GPCR_2-like_7TM"/>
</dbReference>
<feature type="domain" description="G-protein coupled receptors family 2 profile 2" evidence="7">
    <location>
        <begin position="305"/>
        <end position="399"/>
    </location>
</feature>
<evidence type="ECO:0000256" key="4">
    <source>
        <dbReference type="ARBA" id="ARBA00023136"/>
    </source>
</evidence>
<dbReference type="Gene3D" id="1.20.1070.10">
    <property type="entry name" value="Rhodopsin 7-helix transmembrane proteins"/>
    <property type="match status" value="1"/>
</dbReference>
<reference evidence="8" key="1">
    <citation type="submission" date="2022-06" db="EMBL/GenBank/DDBJ databases">
        <authorList>
            <person name="Berger JAMES D."/>
            <person name="Berger JAMES D."/>
        </authorList>
    </citation>
    <scope>NUCLEOTIDE SEQUENCE [LARGE SCALE GENOMIC DNA]</scope>
</reference>
<dbReference type="PANTHER" id="PTHR45902">
    <property type="entry name" value="LATROPHILIN RECEPTOR-LIKE PROTEIN A"/>
    <property type="match status" value="1"/>
</dbReference>
<comment type="subcellular location">
    <subcellularLocation>
        <location evidence="1">Membrane</location>
        <topology evidence="1">Multi-pass membrane protein</topology>
    </subcellularLocation>
</comment>
<protein>
    <recommendedName>
        <fullName evidence="7">G-protein coupled receptors family 2 profile 2 domain-containing protein</fullName>
    </recommendedName>
</protein>
<keyword evidence="6" id="KW-0732">Signal</keyword>
<organism evidence="8 9">
    <name type="scientific">Trichobilharzia regenti</name>
    <name type="common">Nasal bird schistosome</name>
    <dbReference type="NCBI Taxonomy" id="157069"/>
    <lineage>
        <taxon>Eukaryota</taxon>
        <taxon>Metazoa</taxon>
        <taxon>Spiralia</taxon>
        <taxon>Lophotrochozoa</taxon>
        <taxon>Platyhelminthes</taxon>
        <taxon>Trematoda</taxon>
        <taxon>Digenea</taxon>
        <taxon>Strigeidida</taxon>
        <taxon>Schistosomatoidea</taxon>
        <taxon>Schistosomatidae</taxon>
        <taxon>Trichobilharzia</taxon>
    </lineage>
</organism>
<dbReference type="GO" id="GO:0004930">
    <property type="term" value="F:G protein-coupled receptor activity"/>
    <property type="evidence" value="ECO:0007669"/>
    <property type="project" value="InterPro"/>
</dbReference>
<dbReference type="GO" id="GO:0007166">
    <property type="term" value="P:cell surface receptor signaling pathway"/>
    <property type="evidence" value="ECO:0007669"/>
    <property type="project" value="InterPro"/>
</dbReference>
<keyword evidence="8" id="KW-1185">Reference proteome</keyword>
<feature type="transmembrane region" description="Helical" evidence="5">
    <location>
        <begin position="383"/>
        <end position="416"/>
    </location>
</feature>
<dbReference type="PANTHER" id="PTHR45902:SF1">
    <property type="entry name" value="LATROPHILIN RECEPTOR-LIKE PROTEIN A"/>
    <property type="match status" value="1"/>
</dbReference>
<evidence type="ECO:0000313" key="8">
    <source>
        <dbReference type="Proteomes" id="UP000050795"/>
    </source>
</evidence>